<evidence type="ECO:0000313" key="2">
    <source>
        <dbReference type="Proteomes" id="UP001500456"/>
    </source>
</evidence>
<dbReference type="Proteomes" id="UP001500456">
    <property type="component" value="Unassembled WGS sequence"/>
</dbReference>
<proteinExistence type="predicted"/>
<accession>A0ABP7QXC3</accession>
<comment type="caution">
    <text evidence="1">The sequence shown here is derived from an EMBL/GenBank/DDBJ whole genome shotgun (WGS) entry which is preliminary data.</text>
</comment>
<dbReference type="RefSeq" id="WP_345563000.1">
    <property type="nucleotide sequence ID" value="NZ_BAAAZX010000005.1"/>
</dbReference>
<reference evidence="2" key="1">
    <citation type="journal article" date="2019" name="Int. J. Syst. Evol. Microbiol.">
        <title>The Global Catalogue of Microorganisms (GCM) 10K type strain sequencing project: providing services to taxonomists for standard genome sequencing and annotation.</title>
        <authorList>
            <consortium name="The Broad Institute Genomics Platform"/>
            <consortium name="The Broad Institute Genome Sequencing Center for Infectious Disease"/>
            <person name="Wu L."/>
            <person name="Ma J."/>
        </authorList>
    </citation>
    <scope>NUCLEOTIDE SEQUENCE [LARGE SCALE GENOMIC DNA]</scope>
    <source>
        <strain evidence="2">JCM 16924</strain>
    </source>
</reference>
<sequence length="132" mass="13492">MLLNPENTLFVRGTTPVLLLAEAPVHDVLPALIAPDGAIPVCDGWGIVPKLTMCVVDGPGEHGLIVPAMAAPVLDGGAVNDDDPEAMSAWCADAEQAGGAVVLSLDRLPEVLDWSHLLGSGTAHGGFVPLLS</sequence>
<keyword evidence="2" id="KW-1185">Reference proteome</keyword>
<name>A0ABP7QXC3_9ACTN</name>
<dbReference type="EMBL" id="BAAAZX010000005">
    <property type="protein sequence ID" value="GAA3988941.1"/>
    <property type="molecule type" value="Genomic_DNA"/>
</dbReference>
<gene>
    <name evidence="1" type="ORF">GCM10022232_23090</name>
</gene>
<organism evidence="1 2">
    <name type="scientific">Streptomyces plumbiresistens</name>
    <dbReference type="NCBI Taxonomy" id="511811"/>
    <lineage>
        <taxon>Bacteria</taxon>
        <taxon>Bacillati</taxon>
        <taxon>Actinomycetota</taxon>
        <taxon>Actinomycetes</taxon>
        <taxon>Kitasatosporales</taxon>
        <taxon>Streptomycetaceae</taxon>
        <taxon>Streptomyces</taxon>
    </lineage>
</organism>
<evidence type="ECO:0000313" key="1">
    <source>
        <dbReference type="EMBL" id="GAA3988941.1"/>
    </source>
</evidence>
<protein>
    <submittedName>
        <fullName evidence="1">Uncharacterized protein</fullName>
    </submittedName>
</protein>